<dbReference type="EMBL" id="KK914258">
    <property type="protein sequence ID" value="KDP43812.1"/>
    <property type="molecule type" value="Genomic_DNA"/>
</dbReference>
<gene>
    <name evidence="1" type="ORF">JCGZ_23020</name>
</gene>
<dbReference type="OrthoDB" id="5835829at2759"/>
<dbReference type="Gene3D" id="3.40.50.2000">
    <property type="entry name" value="Glycogen Phosphorylase B"/>
    <property type="match status" value="1"/>
</dbReference>
<dbReference type="SUPFAM" id="SSF53756">
    <property type="entry name" value="UDP-Glycosyltransferase/glycogen phosphorylase"/>
    <property type="match status" value="1"/>
</dbReference>
<organism evidence="1 2">
    <name type="scientific">Jatropha curcas</name>
    <name type="common">Barbados nut</name>
    <dbReference type="NCBI Taxonomy" id="180498"/>
    <lineage>
        <taxon>Eukaryota</taxon>
        <taxon>Viridiplantae</taxon>
        <taxon>Streptophyta</taxon>
        <taxon>Embryophyta</taxon>
        <taxon>Tracheophyta</taxon>
        <taxon>Spermatophyta</taxon>
        <taxon>Magnoliopsida</taxon>
        <taxon>eudicotyledons</taxon>
        <taxon>Gunneridae</taxon>
        <taxon>Pentapetalae</taxon>
        <taxon>rosids</taxon>
        <taxon>fabids</taxon>
        <taxon>Malpighiales</taxon>
        <taxon>Euphorbiaceae</taxon>
        <taxon>Crotonoideae</taxon>
        <taxon>Jatropheae</taxon>
        <taxon>Jatropha</taxon>
    </lineage>
</organism>
<dbReference type="Proteomes" id="UP000027138">
    <property type="component" value="Unassembled WGS sequence"/>
</dbReference>
<dbReference type="STRING" id="180498.A0A067L5Y6"/>
<proteinExistence type="predicted"/>
<sequence length="171" mass="18704">MPRDNTASKHIAVLAFPFATHAAPLLSLIRRLSAAAPVAKFSFFSTAQSNSMISNENERCEAIKHYNVADGTPENYVFSGNPGEPVENFIKATPGNFKTAMAEVLKDTGKGFSCIITDAFFWFAADMVAELHVPWVAVWTAGPLPVLLHIETDLIREKLGIEELGFNGKFC</sequence>
<evidence type="ECO:0000313" key="1">
    <source>
        <dbReference type="EMBL" id="KDP43812.1"/>
    </source>
</evidence>
<evidence type="ECO:0008006" key="3">
    <source>
        <dbReference type="Google" id="ProtNLM"/>
    </source>
</evidence>
<dbReference type="AlphaFoldDB" id="A0A067L5Y6"/>
<accession>A0A067L5Y6</accession>
<protein>
    <recommendedName>
        <fullName evidence="3">Anthocyanidin 3-O-glucosyltransferase</fullName>
    </recommendedName>
</protein>
<reference evidence="1 2" key="1">
    <citation type="journal article" date="2014" name="PLoS ONE">
        <title>Global Analysis of Gene Expression Profiles in Physic Nut (Jatropha curcas L.) Seedlings Exposed to Salt Stress.</title>
        <authorList>
            <person name="Zhang L."/>
            <person name="Zhang C."/>
            <person name="Wu P."/>
            <person name="Chen Y."/>
            <person name="Li M."/>
            <person name="Jiang H."/>
            <person name="Wu G."/>
        </authorList>
    </citation>
    <scope>NUCLEOTIDE SEQUENCE [LARGE SCALE GENOMIC DNA]</scope>
    <source>
        <strain evidence="2">cv. GZQX0401</strain>
        <tissue evidence="1">Young leaves</tissue>
    </source>
</reference>
<evidence type="ECO:0000313" key="2">
    <source>
        <dbReference type="Proteomes" id="UP000027138"/>
    </source>
</evidence>
<name>A0A067L5Y6_JATCU</name>
<keyword evidence="2" id="KW-1185">Reference proteome</keyword>